<keyword evidence="10" id="KW-0010">Activator</keyword>
<keyword evidence="12" id="KW-0539">Nucleus</keyword>
<keyword evidence="16" id="KW-1185">Reference proteome</keyword>
<keyword evidence="7" id="KW-0819">tRNA processing</keyword>
<keyword evidence="8" id="KW-0779">Telomere</keyword>
<feature type="compositionally biased region" description="Acidic residues" evidence="14">
    <location>
        <begin position="152"/>
        <end position="170"/>
    </location>
</feature>
<evidence type="ECO:0000313" key="15">
    <source>
        <dbReference type="EMBL" id="KAL2265356.1"/>
    </source>
</evidence>
<keyword evidence="6" id="KW-0158">Chromosome</keyword>
<dbReference type="GeneID" id="98127813"/>
<evidence type="ECO:0000256" key="7">
    <source>
        <dbReference type="ARBA" id="ARBA00022694"/>
    </source>
</evidence>
<comment type="caution">
    <text evidence="15">The sequence shown here is derived from an EMBL/GenBank/DDBJ whole genome shotgun (WGS) entry which is preliminary data.</text>
</comment>
<dbReference type="InterPro" id="IPR014849">
    <property type="entry name" value="EKC/KEOPS_Gon7"/>
</dbReference>
<evidence type="ECO:0000256" key="13">
    <source>
        <dbReference type="ARBA" id="ARBA00025393"/>
    </source>
</evidence>
<comment type="similarity">
    <text evidence="3">Belongs to the GON7 family.</text>
</comment>
<keyword evidence="11" id="KW-0804">Transcription</keyword>
<sequence>MEGKFVHSKVQANLNVSGSFCNTLDSRPTTPSPRYPLGDVYSAPSLSSPRWLSTRSHPQTKITMSSQPTLSATYASATNDPFAFSTPISISPAATGATALERKTAFLSTLRKSVSALQADINRELTARMEEDKAREAAQAGGGKGAGKGAVVDDEKEEENYGEEVVDEED</sequence>
<evidence type="ECO:0000256" key="1">
    <source>
        <dbReference type="ARBA" id="ARBA00004123"/>
    </source>
</evidence>
<evidence type="ECO:0000256" key="6">
    <source>
        <dbReference type="ARBA" id="ARBA00022454"/>
    </source>
</evidence>
<reference evidence="15 16" key="1">
    <citation type="journal article" date="2024" name="Commun. Biol.">
        <title>Comparative genomic analysis of thermophilic fungi reveals convergent evolutionary adaptations and gene losses.</title>
        <authorList>
            <person name="Steindorff A.S."/>
            <person name="Aguilar-Pontes M.V."/>
            <person name="Robinson A.J."/>
            <person name="Andreopoulos B."/>
            <person name="LaButti K."/>
            <person name="Kuo A."/>
            <person name="Mondo S."/>
            <person name="Riley R."/>
            <person name="Otillar R."/>
            <person name="Haridas S."/>
            <person name="Lipzen A."/>
            <person name="Grimwood J."/>
            <person name="Schmutz J."/>
            <person name="Clum A."/>
            <person name="Reid I.D."/>
            <person name="Moisan M.C."/>
            <person name="Butler G."/>
            <person name="Nguyen T.T.M."/>
            <person name="Dewar K."/>
            <person name="Conant G."/>
            <person name="Drula E."/>
            <person name="Henrissat B."/>
            <person name="Hansel C."/>
            <person name="Singer S."/>
            <person name="Hutchinson M.I."/>
            <person name="de Vries R.P."/>
            <person name="Natvig D.O."/>
            <person name="Powell A.J."/>
            <person name="Tsang A."/>
            <person name="Grigoriev I.V."/>
        </authorList>
    </citation>
    <scope>NUCLEOTIDE SEQUENCE [LARGE SCALE GENOMIC DNA]</scope>
    <source>
        <strain evidence="15 16">ATCC 22073</strain>
    </source>
</reference>
<evidence type="ECO:0000256" key="4">
    <source>
        <dbReference type="ARBA" id="ARBA00011534"/>
    </source>
</evidence>
<evidence type="ECO:0000256" key="2">
    <source>
        <dbReference type="ARBA" id="ARBA00004574"/>
    </source>
</evidence>
<evidence type="ECO:0000256" key="10">
    <source>
        <dbReference type="ARBA" id="ARBA00023159"/>
    </source>
</evidence>
<evidence type="ECO:0000256" key="14">
    <source>
        <dbReference type="SAM" id="MobiDB-lite"/>
    </source>
</evidence>
<evidence type="ECO:0000256" key="5">
    <source>
        <dbReference type="ARBA" id="ARBA00019746"/>
    </source>
</evidence>
<protein>
    <recommendedName>
        <fullName evidence="5">EKC/KEOPS complex subunit GON7</fullName>
    </recommendedName>
</protein>
<evidence type="ECO:0000256" key="8">
    <source>
        <dbReference type="ARBA" id="ARBA00022895"/>
    </source>
</evidence>
<evidence type="ECO:0000313" key="16">
    <source>
        <dbReference type="Proteomes" id="UP001600064"/>
    </source>
</evidence>
<dbReference type="Proteomes" id="UP001600064">
    <property type="component" value="Unassembled WGS sequence"/>
</dbReference>
<evidence type="ECO:0000256" key="9">
    <source>
        <dbReference type="ARBA" id="ARBA00023015"/>
    </source>
</evidence>
<comment type="function">
    <text evidence="13">Component of the EKC/KEOPS complex that is required for the formation of a threonylcarbamoyl group on adenosine at position 37 (t(6)A37) in tRNAs that read codons beginning with adenine. The complex is probably involved in the transfer of the threonylcarbamoyl moiety of threonylcarbamoyl-AMP (TC-AMP) to the N6 group of A37. GON7 likely plays a supporting role to the catalytic subunit KAE1 in the complex. The EKC/KEOPS complex also promotes both telomere uncapping and telomere elongation. The complex is required for efficient recruitment of transcriptional coactivators.</text>
</comment>
<gene>
    <name evidence="15" type="ORF">VTJ83DRAFT_6456</name>
</gene>
<accession>A0ABR4D696</accession>
<name>A0ABR4D696_9PEZI</name>
<evidence type="ECO:0000256" key="11">
    <source>
        <dbReference type="ARBA" id="ARBA00023163"/>
    </source>
</evidence>
<dbReference type="Pfam" id="PF08738">
    <property type="entry name" value="Gon7"/>
    <property type="match status" value="1"/>
</dbReference>
<feature type="region of interest" description="Disordered" evidence="14">
    <location>
        <begin position="128"/>
        <end position="170"/>
    </location>
</feature>
<comment type="subcellular location">
    <subcellularLocation>
        <location evidence="2">Chromosome</location>
        <location evidence="2">Telomere</location>
    </subcellularLocation>
    <subcellularLocation>
        <location evidence="1">Nucleus</location>
    </subcellularLocation>
</comment>
<proteinExistence type="inferred from homology"/>
<organism evidence="15 16">
    <name type="scientific">Remersonia thermophila</name>
    <dbReference type="NCBI Taxonomy" id="72144"/>
    <lineage>
        <taxon>Eukaryota</taxon>
        <taxon>Fungi</taxon>
        <taxon>Dikarya</taxon>
        <taxon>Ascomycota</taxon>
        <taxon>Pezizomycotina</taxon>
        <taxon>Sordariomycetes</taxon>
        <taxon>Sordariomycetidae</taxon>
        <taxon>Sordariales</taxon>
        <taxon>Sordariales incertae sedis</taxon>
        <taxon>Remersonia</taxon>
    </lineage>
</organism>
<keyword evidence="9" id="KW-0805">Transcription regulation</keyword>
<dbReference type="EMBL" id="JAZGUE010000006">
    <property type="protein sequence ID" value="KAL2265356.1"/>
    <property type="molecule type" value="Genomic_DNA"/>
</dbReference>
<comment type="subunit">
    <text evidence="4">Component of the EKC/KEOPS complex composed of at least BUD32, CGI121, GON7, KAE1 and PCC1; the whole complex dimerizes.</text>
</comment>
<dbReference type="RefSeq" id="XP_070864083.1">
    <property type="nucleotide sequence ID" value="XM_071013169.1"/>
</dbReference>
<evidence type="ECO:0000256" key="3">
    <source>
        <dbReference type="ARBA" id="ARBA00008529"/>
    </source>
</evidence>
<evidence type="ECO:0000256" key="12">
    <source>
        <dbReference type="ARBA" id="ARBA00023242"/>
    </source>
</evidence>